<protein>
    <recommendedName>
        <fullName evidence="3">YneQ</fullName>
    </recommendedName>
</protein>
<name>A0ABW8VQV9_9BACI</name>
<proteinExistence type="predicted"/>
<organism evidence="1 2">
    <name type="scientific">Rossellomorea oryzaecorticis</name>
    <dbReference type="NCBI Taxonomy" id="1396505"/>
    <lineage>
        <taxon>Bacteria</taxon>
        <taxon>Bacillati</taxon>
        <taxon>Bacillota</taxon>
        <taxon>Bacilli</taxon>
        <taxon>Bacillales</taxon>
        <taxon>Bacillaceae</taxon>
        <taxon>Rossellomorea</taxon>
    </lineage>
</organism>
<dbReference type="RefSeq" id="WP_411159389.1">
    <property type="nucleotide sequence ID" value="NZ_JBJOSA010000005.1"/>
</dbReference>
<gene>
    <name evidence="1" type="ORF">ACKA06_07800</name>
</gene>
<evidence type="ECO:0000313" key="1">
    <source>
        <dbReference type="EMBL" id="MFL8936685.1"/>
    </source>
</evidence>
<dbReference type="Proteomes" id="UP001628668">
    <property type="component" value="Unassembled WGS sequence"/>
</dbReference>
<sequence>MAFGVNRRELDNWKEQVRKGEVAFITHFWVDERFPAVKSITKAGCADLEKLSEWGKKYGLKKEWIHIRGDGFPHFDLMGDTQLHILKEEGLHDQIKRFIEKKEDGSIDQSSAPVYFLYS</sequence>
<dbReference type="EMBL" id="JBJOSA010000005">
    <property type="protein sequence ID" value="MFL8936685.1"/>
    <property type="molecule type" value="Genomic_DNA"/>
</dbReference>
<accession>A0ABW8VQV9</accession>
<evidence type="ECO:0008006" key="3">
    <source>
        <dbReference type="Google" id="ProtNLM"/>
    </source>
</evidence>
<reference evidence="1 2" key="1">
    <citation type="submission" date="2024-12" db="EMBL/GenBank/DDBJ databases">
        <authorList>
            <person name="Li X."/>
            <person name="Zhang D."/>
        </authorList>
    </citation>
    <scope>NUCLEOTIDE SEQUENCE [LARGE SCALE GENOMIC DNA]</scope>
    <source>
        <strain evidence="1 2">JCM19602</strain>
    </source>
</reference>
<evidence type="ECO:0000313" key="2">
    <source>
        <dbReference type="Proteomes" id="UP001628668"/>
    </source>
</evidence>
<keyword evidence="2" id="KW-1185">Reference proteome</keyword>
<comment type="caution">
    <text evidence="1">The sequence shown here is derived from an EMBL/GenBank/DDBJ whole genome shotgun (WGS) entry which is preliminary data.</text>
</comment>